<dbReference type="AlphaFoldDB" id="A0A699UG27"/>
<feature type="non-terminal residue" evidence="2">
    <location>
        <position position="104"/>
    </location>
</feature>
<feature type="compositionally biased region" description="Pro residues" evidence="1">
    <location>
        <begin position="21"/>
        <end position="32"/>
    </location>
</feature>
<name>A0A699UG27_TANCI</name>
<proteinExistence type="predicted"/>
<comment type="caution">
    <text evidence="2">The sequence shown here is derived from an EMBL/GenBank/DDBJ whole genome shotgun (WGS) entry which is preliminary data.</text>
</comment>
<accession>A0A699UG27</accession>
<reference evidence="2" key="1">
    <citation type="journal article" date="2019" name="Sci. Rep.">
        <title>Draft genome of Tanacetum cinerariifolium, the natural source of mosquito coil.</title>
        <authorList>
            <person name="Yamashiro T."/>
            <person name="Shiraishi A."/>
            <person name="Satake H."/>
            <person name="Nakayama K."/>
        </authorList>
    </citation>
    <scope>NUCLEOTIDE SEQUENCE</scope>
</reference>
<sequence length="104" mass="11606">MMAIAAGGNAAVSPVREPTPERQPTPKRPLSPSPSSLETEWVVSDPVSRVADWRPWPYVHVHFSEPESPPFPPEQTFLYEEPVDFGPVPRPTGYVDPDDIEPIF</sequence>
<evidence type="ECO:0000256" key="1">
    <source>
        <dbReference type="SAM" id="MobiDB-lite"/>
    </source>
</evidence>
<gene>
    <name evidence="2" type="ORF">Tci_893386</name>
</gene>
<organism evidence="2">
    <name type="scientific">Tanacetum cinerariifolium</name>
    <name type="common">Dalmatian daisy</name>
    <name type="synonym">Chrysanthemum cinerariifolium</name>
    <dbReference type="NCBI Taxonomy" id="118510"/>
    <lineage>
        <taxon>Eukaryota</taxon>
        <taxon>Viridiplantae</taxon>
        <taxon>Streptophyta</taxon>
        <taxon>Embryophyta</taxon>
        <taxon>Tracheophyta</taxon>
        <taxon>Spermatophyta</taxon>
        <taxon>Magnoliopsida</taxon>
        <taxon>eudicotyledons</taxon>
        <taxon>Gunneridae</taxon>
        <taxon>Pentapetalae</taxon>
        <taxon>asterids</taxon>
        <taxon>campanulids</taxon>
        <taxon>Asterales</taxon>
        <taxon>Asteraceae</taxon>
        <taxon>Asteroideae</taxon>
        <taxon>Anthemideae</taxon>
        <taxon>Anthemidinae</taxon>
        <taxon>Tanacetum</taxon>
    </lineage>
</organism>
<dbReference type="EMBL" id="BKCJ011329581">
    <property type="protein sequence ID" value="GFD21417.1"/>
    <property type="molecule type" value="Genomic_DNA"/>
</dbReference>
<protein>
    <submittedName>
        <fullName evidence="2">Uncharacterized protein</fullName>
    </submittedName>
</protein>
<feature type="region of interest" description="Disordered" evidence="1">
    <location>
        <begin position="1"/>
        <end position="38"/>
    </location>
</feature>
<evidence type="ECO:0000313" key="2">
    <source>
        <dbReference type="EMBL" id="GFD21417.1"/>
    </source>
</evidence>